<dbReference type="Proteomes" id="UP000256964">
    <property type="component" value="Unassembled WGS sequence"/>
</dbReference>
<protein>
    <submittedName>
        <fullName evidence="3">Uncharacterized protein</fullName>
    </submittedName>
</protein>
<keyword evidence="2" id="KW-0732">Signal</keyword>
<feature type="region of interest" description="Disordered" evidence="1">
    <location>
        <begin position="192"/>
        <end position="240"/>
    </location>
</feature>
<organism evidence="3 4">
    <name type="scientific">Lentinus brumalis</name>
    <dbReference type="NCBI Taxonomy" id="2498619"/>
    <lineage>
        <taxon>Eukaryota</taxon>
        <taxon>Fungi</taxon>
        <taxon>Dikarya</taxon>
        <taxon>Basidiomycota</taxon>
        <taxon>Agaricomycotina</taxon>
        <taxon>Agaricomycetes</taxon>
        <taxon>Polyporales</taxon>
        <taxon>Polyporaceae</taxon>
        <taxon>Lentinus</taxon>
    </lineage>
</organism>
<dbReference type="EMBL" id="KZ857481">
    <property type="protein sequence ID" value="RDX42605.1"/>
    <property type="molecule type" value="Genomic_DNA"/>
</dbReference>
<feature type="chain" id="PRO_5016811862" evidence="2">
    <location>
        <begin position="29"/>
        <end position="316"/>
    </location>
</feature>
<accession>A0A371CQP5</accession>
<feature type="signal peptide" evidence="2">
    <location>
        <begin position="1"/>
        <end position="28"/>
    </location>
</feature>
<evidence type="ECO:0000313" key="3">
    <source>
        <dbReference type="EMBL" id="RDX42605.1"/>
    </source>
</evidence>
<evidence type="ECO:0000256" key="2">
    <source>
        <dbReference type="SAM" id="SignalP"/>
    </source>
</evidence>
<sequence length="316" mass="34348">MPSTPTSTPRSRLIHSLLAIHLVRSASLQPVAHHPYSIALIPDHTLSSLESRRSPLCLSAVQPSSSFDSHSFAFCRPSSESALGSAAPAVSSEGASGHRAQLAIHVDPWIVLNLPARFASSNHARHPPCAFVSMVLVDSYSKPATSTFSSHQAASTSLCLAPRSGSPLSLWTHVGSTRGRLHPWKRPRFTSLPPAFVRQTPSPSLSRERREHTAALTQGGRTGRLTPSHPARLPGAREASHERPIVQVCSRPSRMIAPLVHSCGLAFVLYHLSGHSPMLLGVHFNQRDKQHEQRVKARTVEIFVPSRIRLLNCSIG</sequence>
<evidence type="ECO:0000256" key="1">
    <source>
        <dbReference type="SAM" id="MobiDB-lite"/>
    </source>
</evidence>
<reference evidence="3 4" key="1">
    <citation type="journal article" date="2018" name="Biotechnol. Biofuels">
        <title>Integrative visual omics of the white-rot fungus Polyporus brumalis exposes the biotechnological potential of its oxidative enzymes for delignifying raw plant biomass.</title>
        <authorList>
            <person name="Miyauchi S."/>
            <person name="Rancon A."/>
            <person name="Drula E."/>
            <person name="Hage H."/>
            <person name="Chaduli D."/>
            <person name="Favel A."/>
            <person name="Grisel S."/>
            <person name="Henrissat B."/>
            <person name="Herpoel-Gimbert I."/>
            <person name="Ruiz-Duenas F.J."/>
            <person name="Chevret D."/>
            <person name="Hainaut M."/>
            <person name="Lin J."/>
            <person name="Wang M."/>
            <person name="Pangilinan J."/>
            <person name="Lipzen A."/>
            <person name="Lesage-Meessen L."/>
            <person name="Navarro D."/>
            <person name="Riley R."/>
            <person name="Grigoriev I.V."/>
            <person name="Zhou S."/>
            <person name="Raouche S."/>
            <person name="Rosso M.N."/>
        </authorList>
    </citation>
    <scope>NUCLEOTIDE SEQUENCE [LARGE SCALE GENOMIC DNA]</scope>
    <source>
        <strain evidence="3 4">BRFM 1820</strain>
    </source>
</reference>
<gene>
    <name evidence="3" type="ORF">OH76DRAFT_94995</name>
</gene>
<dbReference type="AlphaFoldDB" id="A0A371CQP5"/>
<proteinExistence type="predicted"/>
<name>A0A371CQP5_9APHY</name>
<evidence type="ECO:0000313" key="4">
    <source>
        <dbReference type="Proteomes" id="UP000256964"/>
    </source>
</evidence>
<keyword evidence="4" id="KW-1185">Reference proteome</keyword>